<keyword evidence="9" id="KW-1185">Reference proteome</keyword>
<feature type="transmembrane region" description="Helical" evidence="7">
    <location>
        <begin position="403"/>
        <end position="421"/>
    </location>
</feature>
<evidence type="ECO:0000256" key="1">
    <source>
        <dbReference type="ARBA" id="ARBA00004508"/>
    </source>
</evidence>
<feature type="transmembrane region" description="Helical" evidence="7">
    <location>
        <begin position="163"/>
        <end position="186"/>
    </location>
</feature>
<dbReference type="AlphaFoldDB" id="A0A2C9UD22"/>
<evidence type="ECO:0000256" key="4">
    <source>
        <dbReference type="ARBA" id="ARBA00022692"/>
    </source>
</evidence>
<dbReference type="OrthoDB" id="1502398at2759"/>
<dbReference type="Gene3D" id="1.10.357.140">
    <property type="entry name" value="UbiA prenyltransferase"/>
    <property type="match status" value="1"/>
</dbReference>
<sequence length="422" mass="46619">MLQTYPHPCPGLRLGHGLGLGLRLRRRLGPPPICDLLERGQATTTSSTVVKKQVNYIIKGTQCKNPIICSFRSSSWPKESTNKHYVFRKIRKLLRKNAVPAISVQDNESLSSTSSNWTSIIKDHLNSLYQFSRPHTVIGTIIGITSVSLLPVEAFVDLSPRFFLGVLQALVPSVLMNIYVVGLNQLFDVEIDKVNKPYLPLASGKFSMATGIIIVSASLLLSLAMGIMSESPPLLAALLISCALGSVYSIELPFLRWKKHAFLAASCILIVRAMVVQLAFFVHIQKFVLGKPIFIPRSLVFATAFMCFFSAVIALFKDIPDVEGDRDYGIQSFSVSLGQEKVFWLCVTLLFFAYGAAAGVGTFSPSLLPIKLVTIVGHSIIAGNLLIQALSVDLTSKISITSFYMFIWKLFYAEYFLIPFVR</sequence>
<organism evidence="8 9">
    <name type="scientific">Manihot esculenta</name>
    <name type="common">Cassava</name>
    <name type="synonym">Jatropha manihot</name>
    <dbReference type="NCBI Taxonomy" id="3983"/>
    <lineage>
        <taxon>Eukaryota</taxon>
        <taxon>Viridiplantae</taxon>
        <taxon>Streptophyta</taxon>
        <taxon>Embryophyta</taxon>
        <taxon>Tracheophyta</taxon>
        <taxon>Spermatophyta</taxon>
        <taxon>Magnoliopsida</taxon>
        <taxon>eudicotyledons</taxon>
        <taxon>Gunneridae</taxon>
        <taxon>Pentapetalae</taxon>
        <taxon>rosids</taxon>
        <taxon>fabids</taxon>
        <taxon>Malpighiales</taxon>
        <taxon>Euphorbiaceae</taxon>
        <taxon>Crotonoideae</taxon>
        <taxon>Manihoteae</taxon>
        <taxon>Manihot</taxon>
    </lineage>
</organism>
<dbReference type="Proteomes" id="UP000091857">
    <property type="component" value="Chromosome 16"/>
</dbReference>
<dbReference type="Pfam" id="PF01040">
    <property type="entry name" value="UbiA"/>
    <property type="match status" value="1"/>
</dbReference>
<evidence type="ECO:0000256" key="3">
    <source>
        <dbReference type="ARBA" id="ARBA00022679"/>
    </source>
</evidence>
<proteinExistence type="inferred from homology"/>
<dbReference type="PANTHER" id="PTHR43009:SF7">
    <property type="entry name" value="HOMOGENTISATE GERANYLGERANYLTRANSFERASE, CHLOROPLASTIC"/>
    <property type="match status" value="1"/>
</dbReference>
<evidence type="ECO:0000256" key="2">
    <source>
        <dbReference type="ARBA" id="ARBA00005985"/>
    </source>
</evidence>
<name>A0A2C9UD22_MANES</name>
<keyword evidence="3" id="KW-0808">Transferase</keyword>
<keyword evidence="6 7" id="KW-0472">Membrane</keyword>
<evidence type="ECO:0000313" key="8">
    <source>
        <dbReference type="EMBL" id="OAY27457.1"/>
    </source>
</evidence>
<dbReference type="GO" id="GO:0031969">
    <property type="term" value="C:chloroplast membrane"/>
    <property type="evidence" value="ECO:0007669"/>
    <property type="project" value="UniProtKB-SubCell"/>
</dbReference>
<comment type="similarity">
    <text evidence="2">Belongs to the UbiA prenyltransferase family.</text>
</comment>
<reference evidence="9" key="1">
    <citation type="journal article" date="2016" name="Nat. Biotechnol.">
        <title>Sequencing wild and cultivated cassava and related species reveals extensive interspecific hybridization and genetic diversity.</title>
        <authorList>
            <person name="Bredeson J.V."/>
            <person name="Lyons J.B."/>
            <person name="Prochnik S.E."/>
            <person name="Wu G.A."/>
            <person name="Ha C.M."/>
            <person name="Edsinger-Gonzales E."/>
            <person name="Grimwood J."/>
            <person name="Schmutz J."/>
            <person name="Rabbi I.Y."/>
            <person name="Egesi C."/>
            <person name="Nauluvula P."/>
            <person name="Lebot V."/>
            <person name="Ndunguru J."/>
            <person name="Mkamilo G."/>
            <person name="Bart R.S."/>
            <person name="Setter T.L."/>
            <person name="Gleadow R.M."/>
            <person name="Kulakow P."/>
            <person name="Ferguson M.E."/>
            <person name="Rounsley S."/>
            <person name="Rokhsar D.S."/>
        </authorList>
    </citation>
    <scope>NUCLEOTIDE SEQUENCE [LARGE SCALE GENOMIC DNA]</scope>
    <source>
        <strain evidence="9">cv. AM560-2</strain>
    </source>
</reference>
<dbReference type="NCBIfam" id="NF009525">
    <property type="entry name" value="PRK12887.1"/>
    <property type="match status" value="1"/>
</dbReference>
<dbReference type="PANTHER" id="PTHR43009">
    <property type="entry name" value="HOMOGENTISATE SOLANESYLTRANSFERASE, CHLOROPLASTIC"/>
    <property type="match status" value="1"/>
</dbReference>
<feature type="transmembrane region" description="Helical" evidence="7">
    <location>
        <begin position="234"/>
        <end position="255"/>
    </location>
</feature>
<gene>
    <name evidence="8" type="ORF">MANES_16G126800v8</name>
</gene>
<keyword evidence="4 7" id="KW-0812">Transmembrane</keyword>
<dbReference type="InterPro" id="IPR044878">
    <property type="entry name" value="UbiA_sf"/>
</dbReference>
<keyword evidence="5 7" id="KW-1133">Transmembrane helix</keyword>
<dbReference type="GO" id="GO:0004659">
    <property type="term" value="F:prenyltransferase activity"/>
    <property type="evidence" value="ECO:0007669"/>
    <property type="project" value="InterPro"/>
</dbReference>
<comment type="subcellular location">
    <subcellularLocation>
        <location evidence="1">Plastid</location>
        <location evidence="1">Chloroplast membrane</location>
        <topology evidence="1">Multi-pass membrane protein</topology>
    </subcellularLocation>
</comment>
<evidence type="ECO:0000256" key="6">
    <source>
        <dbReference type="ARBA" id="ARBA00023136"/>
    </source>
</evidence>
<evidence type="ECO:0000256" key="7">
    <source>
        <dbReference type="SAM" id="Phobius"/>
    </source>
</evidence>
<dbReference type="STRING" id="3983.A0A2C9UD22"/>
<protein>
    <recommendedName>
        <fullName evidence="10">Homogentisate phytyltransferase</fullName>
    </recommendedName>
</protein>
<dbReference type="Gramene" id="Manes.16G126800.1.v8.1">
    <property type="protein sequence ID" value="Manes.16G126800.1.v8.1.CDS"/>
    <property type="gene ID" value="Manes.16G126800.v8.1"/>
</dbReference>
<comment type="caution">
    <text evidence="8">The sequence shown here is derived from an EMBL/GenBank/DDBJ whole genome shotgun (WGS) entry which is preliminary data.</text>
</comment>
<dbReference type="InterPro" id="IPR000537">
    <property type="entry name" value="UbiA_prenyltransferase"/>
</dbReference>
<evidence type="ECO:0000313" key="9">
    <source>
        <dbReference type="Proteomes" id="UP000091857"/>
    </source>
</evidence>
<evidence type="ECO:0008006" key="10">
    <source>
        <dbReference type="Google" id="ProtNLM"/>
    </source>
</evidence>
<accession>A0A2C9UD22</accession>
<dbReference type="CDD" id="cd13960">
    <property type="entry name" value="PT_UbiA_HPT1"/>
    <property type="match status" value="1"/>
</dbReference>
<dbReference type="FunFam" id="1.10.357.140:FF:000011">
    <property type="entry name" value="Homogentisate phytyltransferase 1"/>
    <property type="match status" value="1"/>
</dbReference>
<dbReference type="InterPro" id="IPR044502">
    <property type="entry name" value="AtHST-like"/>
</dbReference>
<feature type="transmembrane region" description="Helical" evidence="7">
    <location>
        <begin position="206"/>
        <end position="227"/>
    </location>
</feature>
<evidence type="ECO:0000256" key="5">
    <source>
        <dbReference type="ARBA" id="ARBA00022989"/>
    </source>
</evidence>
<feature type="transmembrane region" description="Helical" evidence="7">
    <location>
        <begin position="294"/>
        <end position="316"/>
    </location>
</feature>
<feature type="transmembrane region" description="Helical" evidence="7">
    <location>
        <begin position="342"/>
        <end position="360"/>
    </location>
</feature>
<feature type="transmembrane region" description="Helical" evidence="7">
    <location>
        <begin position="261"/>
        <end position="282"/>
    </location>
</feature>
<dbReference type="EMBL" id="CM004402">
    <property type="protein sequence ID" value="OAY27457.1"/>
    <property type="molecule type" value="Genomic_DNA"/>
</dbReference>